<dbReference type="InterPro" id="IPR002772">
    <property type="entry name" value="Glyco_hydro_3_C"/>
</dbReference>
<dbReference type="GO" id="GO:0046556">
    <property type="term" value="F:alpha-L-arabinofuranosidase activity"/>
    <property type="evidence" value="ECO:0007669"/>
    <property type="project" value="TreeGrafter"/>
</dbReference>
<dbReference type="Pfam" id="PF01915">
    <property type="entry name" value="Glyco_hydro_3_C"/>
    <property type="match status" value="1"/>
</dbReference>
<dbReference type="PANTHER" id="PTHR42721:SF3">
    <property type="entry name" value="BETA-D-XYLOSIDASE 5-RELATED"/>
    <property type="match status" value="1"/>
</dbReference>
<dbReference type="GO" id="GO:0031222">
    <property type="term" value="P:arabinan catabolic process"/>
    <property type="evidence" value="ECO:0007669"/>
    <property type="project" value="TreeGrafter"/>
</dbReference>
<proteinExistence type="inferred from homology"/>
<dbReference type="Gene3D" id="2.60.40.10">
    <property type="entry name" value="Immunoglobulins"/>
    <property type="match status" value="1"/>
</dbReference>
<comment type="similarity">
    <text evidence="1">Belongs to the glycosyl hydrolase 3 family.</text>
</comment>
<dbReference type="GO" id="GO:0009044">
    <property type="term" value="F:xylan 1,4-beta-xylosidase activity"/>
    <property type="evidence" value="ECO:0007669"/>
    <property type="project" value="InterPro"/>
</dbReference>
<evidence type="ECO:0000256" key="2">
    <source>
        <dbReference type="ARBA" id="ARBA00022729"/>
    </source>
</evidence>
<dbReference type="InterPro" id="IPR017853">
    <property type="entry name" value="GH"/>
</dbReference>
<evidence type="ECO:0000259" key="4">
    <source>
        <dbReference type="SMART" id="SM01217"/>
    </source>
</evidence>
<organism evidence="5">
    <name type="scientific">Cellulosilyticum ruminicola</name>
    <dbReference type="NCBI Taxonomy" id="425254"/>
    <lineage>
        <taxon>Bacteria</taxon>
        <taxon>Bacillati</taxon>
        <taxon>Bacillota</taxon>
        <taxon>Clostridia</taxon>
        <taxon>Lachnospirales</taxon>
        <taxon>Cellulosilyticaceae</taxon>
        <taxon>Cellulosilyticum</taxon>
    </lineage>
</organism>
<dbReference type="SUPFAM" id="SSF51445">
    <property type="entry name" value="(Trans)glycosidases"/>
    <property type="match status" value="1"/>
</dbReference>
<dbReference type="EMBL" id="GU211286">
    <property type="protein sequence ID" value="ACZ98610.1"/>
    <property type="molecule type" value="Genomic_DNA"/>
</dbReference>
<reference evidence="5" key="1">
    <citation type="journal article" date="2010" name="Appl. Environ. Microbiol.">
        <title>Cellulosilyticum ruminicola, a newly described rumen bacterium that possesses redundant fibrolytic-protein-encoding genes and degrades lignocellulose with multiple carbohydrate- borne fibrolytic enzymes.</title>
        <authorList>
            <person name="Cai S."/>
            <person name="Li J."/>
            <person name="Hu F.Z."/>
            <person name="Zhang K."/>
            <person name="Luo Y."/>
            <person name="Janto B."/>
            <person name="Boissy R."/>
            <person name="Ehrlich G."/>
            <person name="Dong X."/>
        </authorList>
    </citation>
    <scope>NUCLEOTIDE SEQUENCE</scope>
    <source>
        <strain evidence="5">CGMCC 1.5065</strain>
    </source>
</reference>
<dbReference type="CAZy" id="GH3">
    <property type="family name" value="Glycoside Hydrolase Family 3"/>
</dbReference>
<dbReference type="InterPro" id="IPR036881">
    <property type="entry name" value="Glyco_hydro_3_C_sf"/>
</dbReference>
<keyword evidence="2" id="KW-0732">Signal</keyword>
<dbReference type="SUPFAM" id="SSF52279">
    <property type="entry name" value="Beta-D-glucan exohydrolase, C-terminal domain"/>
    <property type="match status" value="1"/>
</dbReference>
<dbReference type="Gene3D" id="3.20.20.300">
    <property type="entry name" value="Glycoside hydrolase, family 3, N-terminal domain"/>
    <property type="match status" value="1"/>
</dbReference>
<feature type="non-terminal residue" evidence="5">
    <location>
        <position position="711"/>
    </location>
</feature>
<dbReference type="PANTHER" id="PTHR42721">
    <property type="entry name" value="SUGAR HYDROLASE-RELATED"/>
    <property type="match status" value="1"/>
</dbReference>
<dbReference type="SMART" id="SM01217">
    <property type="entry name" value="Fn3_like"/>
    <property type="match status" value="1"/>
</dbReference>
<dbReference type="InterPro" id="IPR044993">
    <property type="entry name" value="BXL"/>
</dbReference>
<evidence type="ECO:0000256" key="1">
    <source>
        <dbReference type="ARBA" id="ARBA00005336"/>
    </source>
</evidence>
<dbReference type="PRINTS" id="PR00133">
    <property type="entry name" value="GLHYDRLASE3"/>
</dbReference>
<keyword evidence="3" id="KW-0378">Hydrolase</keyword>
<dbReference type="InterPro" id="IPR001764">
    <property type="entry name" value="Glyco_hydro_3_N"/>
</dbReference>
<feature type="domain" description="Fibronectin type III-like" evidence="4">
    <location>
        <begin position="622"/>
        <end position="691"/>
    </location>
</feature>
<dbReference type="InterPro" id="IPR026891">
    <property type="entry name" value="Fn3-like"/>
</dbReference>
<dbReference type="Pfam" id="PF00933">
    <property type="entry name" value="Glyco_hydro_3"/>
    <property type="match status" value="1"/>
</dbReference>
<dbReference type="Gene3D" id="3.40.50.1700">
    <property type="entry name" value="Glycoside hydrolase family 3 C-terminal domain"/>
    <property type="match status" value="1"/>
</dbReference>
<sequence length="711" mass="79205">MKNFKNEAKELVRQMDLLEKASQLRYDAPAIKRLGIPTYNWWNEALHGVARAGVATVFPQAIGLAAMFDEEKLGEIADIIAIEGRAKYNQFSQKEDRDIYKGMTFWAPNINIFRDPRWGRGHETYGEDPYLTARLGVAFIKGLQGDENEDYLKAAACAKHFAVHSGPEEDRHHFDAIVSKKDLYETYLPAFEAAVKEANVIGVMGAYNRVNGEPACGSKTLLVDILKKDWGFDGYIVSDCWAIRDFHTEHMVTHTAAESAALAINNGCELNCGNTYLHMLEAHQEGLVKEEIITEAAEKLMRIRMQLGLFDKNCKYNEIPYAVNDCKVHREVALEASRRSMVMLKNDGILPLNKDKLKSIGIIGPTANNRTVLEGNYNGTASRYTTFVEGIQDYVGDDVRVYYSEGCHLFANGMSNLAWENDREAEALIVAEQSDVVVLCLGLDSTIEGEQGDTGNAFAGGDKLSLNLIGRQQQLLEKVVAVGKPVILVLSTGSAMAINYADEHCNAIFQTWYPGAQGGKALAQLLFGEYSPSGKLPVTFYKTTEELPAFEDYSMKDRTYRYMPNEALYPFGYGLSYADIKVQSVKVLDGAKGEEITNFSAGQTKYKVKVELENKSNVDSYDVVQIYIKDMESQYAVPNFSLCSFKSVFLKAGESKEVTLNVGEKAFTVINEEGKRIVDSKKFKLFIGTSAPDKRSQKLTGKTHIVAEVEF</sequence>
<dbReference type="InterPro" id="IPR013783">
    <property type="entry name" value="Ig-like_fold"/>
</dbReference>
<dbReference type="GO" id="GO:0045493">
    <property type="term" value="P:xylan catabolic process"/>
    <property type="evidence" value="ECO:0007669"/>
    <property type="project" value="InterPro"/>
</dbReference>
<dbReference type="AlphaFoldDB" id="D2KFK8"/>
<evidence type="ECO:0000256" key="3">
    <source>
        <dbReference type="ARBA" id="ARBA00022801"/>
    </source>
</evidence>
<accession>D2KFK8</accession>
<dbReference type="Pfam" id="PF14310">
    <property type="entry name" value="Fn3-like"/>
    <property type="match status" value="1"/>
</dbReference>
<evidence type="ECO:0000313" key="5">
    <source>
        <dbReference type="EMBL" id="ACZ98610.1"/>
    </source>
</evidence>
<dbReference type="InterPro" id="IPR036962">
    <property type="entry name" value="Glyco_hydro_3_N_sf"/>
</dbReference>
<name>D2KFK8_9FIRM</name>
<protein>
    <submittedName>
        <fullName evidence="5">Glucosidase</fullName>
    </submittedName>
</protein>